<feature type="compositionally biased region" description="Polar residues" evidence="1">
    <location>
        <begin position="320"/>
        <end position="329"/>
    </location>
</feature>
<feature type="compositionally biased region" description="Acidic residues" evidence="1">
    <location>
        <begin position="538"/>
        <end position="564"/>
    </location>
</feature>
<feature type="compositionally biased region" description="Low complexity" evidence="1">
    <location>
        <begin position="435"/>
        <end position="449"/>
    </location>
</feature>
<sequence length="718" mass="77519">MSLMSSETHFTPRPEFIRDPSPTLNSFSLVAIAGTSSIKLYSFPLPVVNSVRRLLEHKKLACALREDVEQQICELTLTAKPWSSPKSLPSEKLLTDILAVIYQHGYRHAFRPPLSSFSHQAPSYVSTMDYGRESDDRLAMAFSRPFSRSLSPSSPSGSPVAPSLTLNVNKRVPFSLSFTSSTTLRVISPPLHSTPAILQAVRGSWPRGVVSEKKVWDNCYEFKLKGYKWFHEDTFATDSLRHILALLSSLDVHSFSLVASITLTKRSRVKDLWIFTGLAPLSEPSMQGSPSTSLNRFGASSPNALQSQQSLHRRLASEPVATNSGTTYTHARAATDSPDSQGSGLRNSKLLRKPAPRAQVPVSAYEGEERLPVAEPVRAHLPSVISEGGDDLTGVGASGRTPDVFYATSPFGPHNAPPLPMRPTDLPHERFQSRSNPPSLGSGSHSPSPRSSPHPNATPPREESPHGVFLHDHPSGTDSLSYSGPLLGSSAFRDTTFSDATNSTYATAIPIKWTGDERESAAPNIPGGWQSTPITEEPFSEEEEEEEEDDEEDEEDEEDDDLDEHDLPTPDVQQVPRVNSPDVQSPDVTLRKSEAGLVGLIAASETPPVPADGGKGWVLVDIDGQPGPGDSSPVAPSPATPAPSDHSRKATPAAKAIAVMDAVEAKGKSPTASKSEGSSQVVSDADTRNAIDLVKSATTDSKQSKPKTRLRDRLRLRG</sequence>
<dbReference type="Proteomes" id="UP001295794">
    <property type="component" value="Unassembled WGS sequence"/>
</dbReference>
<feature type="compositionally biased region" description="Basic and acidic residues" evidence="1">
    <location>
        <begin position="460"/>
        <end position="475"/>
    </location>
</feature>
<dbReference type="PANTHER" id="PTHR38696:SF1">
    <property type="entry name" value="MEDIATOR OF RNA POLYMERASE II TRANSCRIPTION SUBUNIT 13"/>
    <property type="match status" value="1"/>
</dbReference>
<reference evidence="2" key="1">
    <citation type="submission" date="2023-11" db="EMBL/GenBank/DDBJ databases">
        <authorList>
            <person name="De Vega J J."/>
            <person name="De Vega J J."/>
        </authorList>
    </citation>
    <scope>NUCLEOTIDE SEQUENCE</scope>
</reference>
<gene>
    <name evidence="2" type="ORF">MYCIT1_LOCUS5201</name>
</gene>
<organism evidence="2 3">
    <name type="scientific">Mycena citricolor</name>
    <dbReference type="NCBI Taxonomy" id="2018698"/>
    <lineage>
        <taxon>Eukaryota</taxon>
        <taxon>Fungi</taxon>
        <taxon>Dikarya</taxon>
        <taxon>Basidiomycota</taxon>
        <taxon>Agaricomycotina</taxon>
        <taxon>Agaricomycetes</taxon>
        <taxon>Agaricomycetidae</taxon>
        <taxon>Agaricales</taxon>
        <taxon>Marasmiineae</taxon>
        <taxon>Mycenaceae</taxon>
        <taxon>Mycena</taxon>
    </lineage>
</organism>
<feature type="region of interest" description="Disordered" evidence="1">
    <location>
        <begin position="603"/>
        <end position="718"/>
    </location>
</feature>
<feature type="region of interest" description="Disordered" evidence="1">
    <location>
        <begin position="516"/>
        <end position="591"/>
    </location>
</feature>
<evidence type="ECO:0000256" key="1">
    <source>
        <dbReference type="SAM" id="MobiDB-lite"/>
    </source>
</evidence>
<feature type="compositionally biased region" description="Polar residues" evidence="1">
    <location>
        <begin position="337"/>
        <end position="346"/>
    </location>
</feature>
<feature type="compositionally biased region" description="Polar residues" evidence="1">
    <location>
        <begin position="284"/>
        <end position="310"/>
    </location>
</feature>
<feature type="region of interest" description="Disordered" evidence="1">
    <location>
        <begin position="384"/>
        <end position="482"/>
    </location>
</feature>
<proteinExistence type="predicted"/>
<feature type="region of interest" description="Disordered" evidence="1">
    <location>
        <begin position="283"/>
        <end position="367"/>
    </location>
</feature>
<feature type="compositionally biased region" description="Basic and acidic residues" evidence="1">
    <location>
        <begin position="709"/>
        <end position="718"/>
    </location>
</feature>
<evidence type="ECO:0000313" key="3">
    <source>
        <dbReference type="Proteomes" id="UP001295794"/>
    </source>
</evidence>
<feature type="compositionally biased region" description="Polar residues" evidence="1">
    <location>
        <begin position="670"/>
        <end position="682"/>
    </location>
</feature>
<accession>A0AAD2GY94</accession>
<dbReference type="EMBL" id="CAVNYO010000070">
    <property type="protein sequence ID" value="CAK5264755.1"/>
    <property type="molecule type" value="Genomic_DNA"/>
</dbReference>
<protein>
    <submittedName>
        <fullName evidence="2">Uncharacterized protein</fullName>
    </submittedName>
</protein>
<name>A0AAD2GY94_9AGAR</name>
<dbReference type="PANTHER" id="PTHR38696">
    <property type="entry name" value="MEDIATOR OF RNA POLYMERASE II TRANSCRIPTION SUBUNIT 13"/>
    <property type="match status" value="1"/>
</dbReference>
<keyword evidence="3" id="KW-1185">Reference proteome</keyword>
<evidence type="ECO:0000313" key="2">
    <source>
        <dbReference type="EMBL" id="CAK5264755.1"/>
    </source>
</evidence>
<dbReference type="AlphaFoldDB" id="A0AAD2GY94"/>
<comment type="caution">
    <text evidence="2">The sequence shown here is derived from an EMBL/GenBank/DDBJ whole genome shotgun (WGS) entry which is preliminary data.</text>
</comment>